<dbReference type="Gene3D" id="1.20.5.500">
    <property type="entry name" value="Single helix bin"/>
    <property type="match status" value="1"/>
</dbReference>
<name>A0A3P9PLP2_POERE</name>
<evidence type="ECO:0000256" key="3">
    <source>
        <dbReference type="SAM" id="Coils"/>
    </source>
</evidence>
<feature type="coiled-coil region" evidence="3">
    <location>
        <begin position="65"/>
        <end position="148"/>
    </location>
</feature>
<reference evidence="6" key="2">
    <citation type="submission" date="2025-08" db="UniProtKB">
        <authorList>
            <consortium name="Ensembl"/>
        </authorList>
    </citation>
    <scope>IDENTIFICATION</scope>
    <source>
        <strain evidence="6">Guanapo</strain>
    </source>
</reference>
<dbReference type="Pfam" id="PF00038">
    <property type="entry name" value="Filament"/>
    <property type="match status" value="1"/>
</dbReference>
<dbReference type="Gene3D" id="1.20.5.170">
    <property type="match status" value="1"/>
</dbReference>
<feature type="region of interest" description="Disordered" evidence="4">
    <location>
        <begin position="409"/>
        <end position="514"/>
    </location>
</feature>
<dbReference type="InterPro" id="IPR050405">
    <property type="entry name" value="Intermediate_filament"/>
</dbReference>
<feature type="compositionally biased region" description="Polar residues" evidence="4">
    <location>
        <begin position="1"/>
        <end position="10"/>
    </location>
</feature>
<proteinExistence type="predicted"/>
<dbReference type="SUPFAM" id="SSF64593">
    <property type="entry name" value="Intermediate filament protein, coiled coil region"/>
    <property type="match status" value="2"/>
</dbReference>
<protein>
    <submittedName>
        <fullName evidence="6">Neurofilament light polypeptide-like</fullName>
    </submittedName>
</protein>
<evidence type="ECO:0000256" key="4">
    <source>
        <dbReference type="SAM" id="MobiDB-lite"/>
    </source>
</evidence>
<feature type="region of interest" description="Disordered" evidence="4">
    <location>
        <begin position="1"/>
        <end position="54"/>
    </location>
</feature>
<dbReference type="GO" id="GO:0005737">
    <property type="term" value="C:cytoplasm"/>
    <property type="evidence" value="ECO:0007669"/>
    <property type="project" value="TreeGrafter"/>
</dbReference>
<dbReference type="AlphaFoldDB" id="A0A3P9PLP2"/>
<reference evidence="7" key="1">
    <citation type="submission" date="2013-11" db="EMBL/GenBank/DDBJ databases">
        <title>The genomic landscape of the Guanapo guppy.</title>
        <authorList>
            <person name="Kuenstner A."/>
            <person name="Dreyer C."/>
        </authorList>
    </citation>
    <scope>NUCLEOTIDE SEQUENCE</scope>
    <source>
        <strain evidence="7">Guanapo</strain>
    </source>
</reference>
<keyword evidence="2 3" id="KW-0175">Coiled coil</keyword>
<keyword evidence="7" id="KW-1185">Reference proteome</keyword>
<dbReference type="PROSITE" id="PS51842">
    <property type="entry name" value="IF_ROD_2"/>
    <property type="match status" value="1"/>
</dbReference>
<dbReference type="OMA" id="VHRLENH"/>
<dbReference type="GO" id="GO:0005200">
    <property type="term" value="F:structural constituent of cytoskeleton"/>
    <property type="evidence" value="ECO:0007669"/>
    <property type="project" value="TreeGrafter"/>
</dbReference>
<accession>A0A3P9PLP2</accession>
<evidence type="ECO:0000256" key="2">
    <source>
        <dbReference type="ARBA" id="ARBA00023054"/>
    </source>
</evidence>
<dbReference type="Ensembl" id="ENSPRET00000022961.1">
    <property type="protein sequence ID" value="ENSPREP00000022724.1"/>
    <property type="gene ID" value="ENSPREG00000015348.1"/>
</dbReference>
<organism evidence="6 7">
    <name type="scientific">Poecilia reticulata</name>
    <name type="common">Guppy</name>
    <name type="synonym">Acanthophacelus reticulatus</name>
    <dbReference type="NCBI Taxonomy" id="8081"/>
    <lineage>
        <taxon>Eukaryota</taxon>
        <taxon>Metazoa</taxon>
        <taxon>Chordata</taxon>
        <taxon>Craniata</taxon>
        <taxon>Vertebrata</taxon>
        <taxon>Euteleostomi</taxon>
        <taxon>Actinopterygii</taxon>
        <taxon>Neopterygii</taxon>
        <taxon>Teleostei</taxon>
        <taxon>Neoteleostei</taxon>
        <taxon>Acanthomorphata</taxon>
        <taxon>Ovalentaria</taxon>
        <taxon>Atherinomorphae</taxon>
        <taxon>Cyprinodontiformes</taxon>
        <taxon>Poeciliidae</taxon>
        <taxon>Poeciliinae</taxon>
        <taxon>Poecilia</taxon>
    </lineage>
</organism>
<dbReference type="FunFam" id="1.20.5.1160:FF:000001">
    <property type="entry name" value="Keratin type II"/>
    <property type="match status" value="1"/>
</dbReference>
<feature type="compositionally biased region" description="Basic and acidic residues" evidence="4">
    <location>
        <begin position="489"/>
        <end position="501"/>
    </location>
</feature>
<dbReference type="PANTHER" id="PTHR45652">
    <property type="entry name" value="GLIAL FIBRILLARY ACIDIC PROTEIN"/>
    <property type="match status" value="1"/>
</dbReference>
<sequence>KSYPGNNNTKFGFPRRALLDTYSQHKPPRRSELETGRASADMSSPHAGSEKRNEKELLHGLNDRLAGFIEKVHRLENHNHLLEREIEDIRGKVKPASCLEEEYGPELGRLRQLLRDITHQKNQIEIEHHNLEEELSTLRKQRERETESRSEAESSIVTLKKDMSEAYQAKLLLDRKVESLVDEINFLKRNHEAEVSEMCDQIQGAQLKFKAHEFGHPGVTAALRDIRTQLEGHTGSDVQLAGESFRVQFARLTEAAEAKREALKASQREIQEYKKRLQGKSIELDCAKGTREALEAQLHDVEDRHKEELIHYQNTIKELENELINCKFDMSGYLREYQDLLNVKMALDVEILSYRSIQSVKPTNETVVSTSEEDNKTLQHGGVEVQEKAKELRGEAVVLTKTEGCVEIAKAPSTAPENEEKDVSQTEQKETTKTDSAKVEEENAKSTAEATRESNKDQDKSPSSKSTAKAEGEQPERGGKTQITSAALQKEKTSVTAETKELQQAPADGGQTPI</sequence>
<dbReference type="GO" id="GO:0033693">
    <property type="term" value="P:neurofilament bundle assembly"/>
    <property type="evidence" value="ECO:0007669"/>
    <property type="project" value="TreeGrafter"/>
</dbReference>
<evidence type="ECO:0000259" key="5">
    <source>
        <dbReference type="PROSITE" id="PS51842"/>
    </source>
</evidence>
<feature type="coiled-coil region" evidence="3">
    <location>
        <begin position="249"/>
        <end position="322"/>
    </location>
</feature>
<evidence type="ECO:0000313" key="7">
    <source>
        <dbReference type="Proteomes" id="UP000242638"/>
    </source>
</evidence>
<dbReference type="GO" id="GO:0005882">
    <property type="term" value="C:intermediate filament"/>
    <property type="evidence" value="ECO:0007669"/>
    <property type="project" value="UniProtKB-KW"/>
</dbReference>
<dbReference type="SMART" id="SM01391">
    <property type="entry name" value="Filament"/>
    <property type="match status" value="1"/>
</dbReference>
<feature type="region of interest" description="Disordered" evidence="4">
    <location>
        <begin position="365"/>
        <end position="384"/>
    </location>
</feature>
<reference evidence="6" key="3">
    <citation type="submission" date="2025-09" db="UniProtKB">
        <authorList>
            <consortium name="Ensembl"/>
        </authorList>
    </citation>
    <scope>IDENTIFICATION</scope>
    <source>
        <strain evidence="6">Guanapo</strain>
    </source>
</reference>
<dbReference type="Bgee" id="ENSPREG00000015348">
    <property type="expression patterns" value="Expressed in head"/>
</dbReference>
<keyword evidence="1" id="KW-0403">Intermediate filament</keyword>
<dbReference type="Proteomes" id="UP000242638">
    <property type="component" value="Unassembled WGS sequence"/>
</dbReference>
<dbReference type="Gene3D" id="1.20.5.1160">
    <property type="entry name" value="Vasodilator-stimulated phosphoprotein"/>
    <property type="match status" value="1"/>
</dbReference>
<dbReference type="GeneTree" id="ENSGT00940000161685"/>
<dbReference type="GO" id="GO:0099160">
    <property type="term" value="C:postsynaptic intermediate filament cytoskeleton"/>
    <property type="evidence" value="ECO:0007669"/>
    <property type="project" value="TreeGrafter"/>
</dbReference>
<dbReference type="GO" id="GO:0030424">
    <property type="term" value="C:axon"/>
    <property type="evidence" value="ECO:0007669"/>
    <property type="project" value="TreeGrafter"/>
</dbReference>
<feature type="compositionally biased region" description="Basic and acidic residues" evidence="4">
    <location>
        <begin position="421"/>
        <end position="479"/>
    </location>
</feature>
<evidence type="ECO:0000256" key="1">
    <source>
        <dbReference type="ARBA" id="ARBA00022754"/>
    </source>
</evidence>
<dbReference type="PANTHER" id="PTHR45652:SF10">
    <property type="entry name" value="NEUROFILAMENT MEDIUM POLYPEPTIDE ISOFORM X1"/>
    <property type="match status" value="1"/>
</dbReference>
<dbReference type="InterPro" id="IPR039008">
    <property type="entry name" value="IF_rod_dom"/>
</dbReference>
<feature type="domain" description="IF rod" evidence="5">
    <location>
        <begin position="54"/>
        <end position="351"/>
    </location>
</feature>
<evidence type="ECO:0000313" key="6">
    <source>
        <dbReference type="Ensembl" id="ENSPREP00000022724.1"/>
    </source>
</evidence>